<dbReference type="Gene3D" id="1.10.287.1080">
    <property type="entry name" value="MazG-like"/>
    <property type="match status" value="1"/>
</dbReference>
<reference evidence="1 2" key="1">
    <citation type="journal article" date="2015" name="Genome Announc.">
        <title>Expanding the biotechnology potential of lactobacilli through comparative genomics of 213 strains and associated genera.</title>
        <authorList>
            <person name="Sun Z."/>
            <person name="Harris H.M."/>
            <person name="McCann A."/>
            <person name="Guo C."/>
            <person name="Argimon S."/>
            <person name="Zhang W."/>
            <person name="Yang X."/>
            <person name="Jeffery I.B."/>
            <person name="Cooney J.C."/>
            <person name="Kagawa T.F."/>
            <person name="Liu W."/>
            <person name="Song Y."/>
            <person name="Salvetti E."/>
            <person name="Wrobel A."/>
            <person name="Rasinkangas P."/>
            <person name="Parkhill J."/>
            <person name="Rea M.C."/>
            <person name="O'Sullivan O."/>
            <person name="Ritari J."/>
            <person name="Douillard F.P."/>
            <person name="Paul Ross R."/>
            <person name="Yang R."/>
            <person name="Briner A.E."/>
            <person name="Felis G.E."/>
            <person name="de Vos W.M."/>
            <person name="Barrangou R."/>
            <person name="Klaenhammer T.R."/>
            <person name="Caufield P.W."/>
            <person name="Cui Y."/>
            <person name="Zhang H."/>
            <person name="O'Toole P.W."/>
        </authorList>
    </citation>
    <scope>NUCLEOTIDE SEQUENCE [LARGE SCALE GENOMIC DNA]</scope>
    <source>
        <strain evidence="1 2">DSM 15946</strain>
    </source>
</reference>
<sequence length="123" mass="14486">MRRGLLVYNGRKMTRMAVNKMDYQAALTILRNFRAARGWDDYHNLKDLALSVNLEASEVLEIFQWKPEGQVLTDAETAHLKEEIADTLIYLFYMCDQLGMDPYEEIAKKMKINEGRHWKEDQN</sequence>
<evidence type="ECO:0000313" key="2">
    <source>
        <dbReference type="Proteomes" id="UP000050816"/>
    </source>
</evidence>
<dbReference type="PIRSF" id="PIRSF029826">
    <property type="entry name" value="UCP029826_pph"/>
    <property type="match status" value="1"/>
</dbReference>
<dbReference type="EMBL" id="AZFK01000015">
    <property type="protein sequence ID" value="KRL91813.1"/>
    <property type="molecule type" value="Genomic_DNA"/>
</dbReference>
<dbReference type="PANTHER" id="PTHR46523:SF1">
    <property type="entry name" value="DCTP PYROPHOSPHATASE 1"/>
    <property type="match status" value="1"/>
</dbReference>
<dbReference type="SUPFAM" id="SSF101386">
    <property type="entry name" value="all-alpha NTP pyrophosphatases"/>
    <property type="match status" value="1"/>
</dbReference>
<evidence type="ECO:0000313" key="1">
    <source>
        <dbReference type="EMBL" id="KRL91813.1"/>
    </source>
</evidence>
<proteinExistence type="predicted"/>
<comment type="caution">
    <text evidence="1">The sequence shown here is derived from an EMBL/GenBank/DDBJ whole genome shotgun (WGS) entry which is preliminary data.</text>
</comment>
<protein>
    <recommendedName>
        <fullName evidence="3">MazG nucleotide pyrophosphohydrolase</fullName>
    </recommendedName>
</protein>
<dbReference type="Proteomes" id="UP000050816">
    <property type="component" value="Unassembled WGS sequence"/>
</dbReference>
<dbReference type="GO" id="GO:0009143">
    <property type="term" value="P:nucleoside triphosphate catabolic process"/>
    <property type="evidence" value="ECO:0007669"/>
    <property type="project" value="InterPro"/>
</dbReference>
<accession>A0A0R1ULG3</accession>
<dbReference type="PATRIC" id="fig|1423760.3.peg.706"/>
<dbReference type="Pfam" id="PF12643">
    <property type="entry name" value="MazG-like"/>
    <property type="match status" value="1"/>
</dbReference>
<dbReference type="InterPro" id="IPR025984">
    <property type="entry name" value="DCTPP"/>
</dbReference>
<evidence type="ECO:0008006" key="3">
    <source>
        <dbReference type="Google" id="ProtNLM"/>
    </source>
</evidence>
<dbReference type="InterPro" id="IPR052555">
    <property type="entry name" value="dCTP_Pyrophosphatase"/>
</dbReference>
<organism evidence="1 2">
    <name type="scientific">Limosilactobacillus ingluviei DSM 15946</name>
    <dbReference type="NCBI Taxonomy" id="1423760"/>
    <lineage>
        <taxon>Bacteria</taxon>
        <taxon>Bacillati</taxon>
        <taxon>Bacillota</taxon>
        <taxon>Bacilli</taxon>
        <taxon>Lactobacillales</taxon>
        <taxon>Lactobacillaceae</taxon>
        <taxon>Limosilactobacillus</taxon>
    </lineage>
</organism>
<dbReference type="AlphaFoldDB" id="A0A0R1ULG3"/>
<dbReference type="GO" id="GO:0047429">
    <property type="term" value="F:nucleoside triphosphate diphosphatase activity"/>
    <property type="evidence" value="ECO:0007669"/>
    <property type="project" value="InterPro"/>
</dbReference>
<dbReference type="PANTHER" id="PTHR46523">
    <property type="entry name" value="DCTP PYROPHOSPHATASE 1"/>
    <property type="match status" value="1"/>
</dbReference>
<name>A0A0R1ULG3_9LACO</name>
<dbReference type="CDD" id="cd11537">
    <property type="entry name" value="NTP-PPase_RS21-C6_like"/>
    <property type="match status" value="1"/>
</dbReference>
<gene>
    <name evidence="1" type="ORF">FC43_GL000684</name>
</gene>